<accession>A0AAE3GJE9</accession>
<feature type="transmembrane region" description="Helical" evidence="7">
    <location>
        <begin position="144"/>
        <end position="162"/>
    </location>
</feature>
<dbReference type="InterPro" id="IPR037185">
    <property type="entry name" value="EmrE-like"/>
</dbReference>
<dbReference type="InterPro" id="IPR050638">
    <property type="entry name" value="AA-Vitamin_Transporters"/>
</dbReference>
<feature type="transmembrane region" description="Helical" evidence="7">
    <location>
        <begin position="31"/>
        <end position="50"/>
    </location>
</feature>
<evidence type="ECO:0000256" key="2">
    <source>
        <dbReference type="ARBA" id="ARBA00007362"/>
    </source>
</evidence>
<dbReference type="PANTHER" id="PTHR32322:SF2">
    <property type="entry name" value="EAMA DOMAIN-CONTAINING PROTEIN"/>
    <property type="match status" value="1"/>
</dbReference>
<evidence type="ECO:0000256" key="4">
    <source>
        <dbReference type="ARBA" id="ARBA00022989"/>
    </source>
</evidence>
<feature type="transmembrane region" description="Helical" evidence="7">
    <location>
        <begin position="231"/>
        <end position="255"/>
    </location>
</feature>
<dbReference type="Pfam" id="PF00892">
    <property type="entry name" value="EamA"/>
    <property type="match status" value="2"/>
</dbReference>
<keyword evidence="3 7" id="KW-0812">Transmembrane</keyword>
<feature type="transmembrane region" description="Helical" evidence="7">
    <location>
        <begin position="87"/>
        <end position="106"/>
    </location>
</feature>
<evidence type="ECO:0000256" key="3">
    <source>
        <dbReference type="ARBA" id="ARBA00022692"/>
    </source>
</evidence>
<organism evidence="9 10">
    <name type="scientific">Goodfellowiella coeruleoviolacea</name>
    <dbReference type="NCBI Taxonomy" id="334858"/>
    <lineage>
        <taxon>Bacteria</taxon>
        <taxon>Bacillati</taxon>
        <taxon>Actinomycetota</taxon>
        <taxon>Actinomycetes</taxon>
        <taxon>Pseudonocardiales</taxon>
        <taxon>Pseudonocardiaceae</taxon>
        <taxon>Goodfellowiella</taxon>
    </lineage>
</organism>
<name>A0AAE3GJE9_9PSEU</name>
<feature type="transmembrane region" description="Helical" evidence="7">
    <location>
        <begin position="261"/>
        <end position="279"/>
    </location>
</feature>
<evidence type="ECO:0000259" key="8">
    <source>
        <dbReference type="Pfam" id="PF00892"/>
    </source>
</evidence>
<comment type="similarity">
    <text evidence="2">Belongs to the EamA transporter family.</text>
</comment>
<dbReference type="SUPFAM" id="SSF103481">
    <property type="entry name" value="Multidrug resistance efflux transporter EmrE"/>
    <property type="match status" value="2"/>
</dbReference>
<dbReference type="GO" id="GO:0016020">
    <property type="term" value="C:membrane"/>
    <property type="evidence" value="ECO:0007669"/>
    <property type="project" value="UniProtKB-SubCell"/>
</dbReference>
<dbReference type="PANTHER" id="PTHR32322">
    <property type="entry name" value="INNER MEMBRANE TRANSPORTER"/>
    <property type="match status" value="1"/>
</dbReference>
<keyword evidence="4 7" id="KW-1133">Transmembrane helix</keyword>
<evidence type="ECO:0000256" key="1">
    <source>
        <dbReference type="ARBA" id="ARBA00004141"/>
    </source>
</evidence>
<feature type="region of interest" description="Disordered" evidence="6">
    <location>
        <begin position="283"/>
        <end position="312"/>
    </location>
</feature>
<comment type="subcellular location">
    <subcellularLocation>
        <location evidence="1">Membrane</location>
        <topology evidence="1">Multi-pass membrane protein</topology>
    </subcellularLocation>
</comment>
<dbReference type="EMBL" id="JAMTCK010000014">
    <property type="protein sequence ID" value="MCP2168507.1"/>
    <property type="molecule type" value="Genomic_DNA"/>
</dbReference>
<comment type="caution">
    <text evidence="9">The sequence shown here is derived from an EMBL/GenBank/DDBJ whole genome shotgun (WGS) entry which is preliminary data.</text>
</comment>
<reference evidence="9" key="1">
    <citation type="submission" date="2022-06" db="EMBL/GenBank/DDBJ databases">
        <title>Genomic Encyclopedia of Archaeal and Bacterial Type Strains, Phase II (KMG-II): from individual species to whole genera.</title>
        <authorList>
            <person name="Goeker M."/>
        </authorList>
    </citation>
    <scope>NUCLEOTIDE SEQUENCE</scope>
    <source>
        <strain evidence="9">DSM 43935</strain>
    </source>
</reference>
<feature type="domain" description="EamA" evidence="8">
    <location>
        <begin position="145"/>
        <end position="278"/>
    </location>
</feature>
<proteinExistence type="inferred from homology"/>
<evidence type="ECO:0000256" key="5">
    <source>
        <dbReference type="ARBA" id="ARBA00023136"/>
    </source>
</evidence>
<feature type="transmembrane region" description="Helical" evidence="7">
    <location>
        <begin position="62"/>
        <end position="81"/>
    </location>
</feature>
<feature type="domain" description="EamA" evidence="8">
    <location>
        <begin position="1"/>
        <end position="134"/>
    </location>
</feature>
<sequence>MLLVLGAGLLWGSVGPAQVLAGPGAPPVALGGARVLLGGLVLAGIVLATTPRAYQGWPRASWPPLLAATAATTVFQAAFLTSVARTGAALATAVTFGIVPVATGVCERLVLGTRLSRRWIGGTACAVLGCALVTAPAGADRVDLVGVAFAVLSGGCFGVYTVSAKLLTLGRVSMPAAVSVTLLVGGVLLAPWTLAGLPALTTARSLALVAWLGPITAALAYWFFVTGLRRVTAATAGTLSLAEPLVATALAVLVLHERMSARVTAGLLVLLGGLVVVSLPGRRGRTRREQTPGPAEPAAQVPRSVGRDHWTS</sequence>
<feature type="transmembrane region" description="Helical" evidence="7">
    <location>
        <begin position="174"/>
        <end position="194"/>
    </location>
</feature>
<keyword evidence="5 7" id="KW-0472">Membrane</keyword>
<feature type="transmembrane region" description="Helical" evidence="7">
    <location>
        <begin position="206"/>
        <end position="224"/>
    </location>
</feature>
<dbReference type="AlphaFoldDB" id="A0AAE3GJE9"/>
<dbReference type="Proteomes" id="UP001206128">
    <property type="component" value="Unassembled WGS sequence"/>
</dbReference>
<gene>
    <name evidence="9" type="ORF">LX83_005385</name>
</gene>
<keyword evidence="10" id="KW-1185">Reference proteome</keyword>
<evidence type="ECO:0000256" key="7">
    <source>
        <dbReference type="SAM" id="Phobius"/>
    </source>
</evidence>
<feature type="transmembrane region" description="Helical" evidence="7">
    <location>
        <begin position="118"/>
        <end position="138"/>
    </location>
</feature>
<evidence type="ECO:0000313" key="10">
    <source>
        <dbReference type="Proteomes" id="UP001206128"/>
    </source>
</evidence>
<protein>
    <submittedName>
        <fullName evidence="9">Drug/metabolite transporter, DME family</fullName>
    </submittedName>
</protein>
<evidence type="ECO:0000313" key="9">
    <source>
        <dbReference type="EMBL" id="MCP2168507.1"/>
    </source>
</evidence>
<evidence type="ECO:0000256" key="6">
    <source>
        <dbReference type="SAM" id="MobiDB-lite"/>
    </source>
</evidence>
<dbReference type="InterPro" id="IPR000620">
    <property type="entry name" value="EamA_dom"/>
</dbReference>